<dbReference type="Pfam" id="PF00512">
    <property type="entry name" value="HisKA"/>
    <property type="match status" value="1"/>
</dbReference>
<dbReference type="InterPro" id="IPR036097">
    <property type="entry name" value="HisK_dim/P_sf"/>
</dbReference>
<dbReference type="EMBL" id="LKET01000021">
    <property type="protein sequence ID" value="KPU45752.1"/>
    <property type="molecule type" value="Genomic_DNA"/>
</dbReference>
<evidence type="ECO:0000256" key="11">
    <source>
        <dbReference type="ARBA" id="ARBA00023136"/>
    </source>
</evidence>
<dbReference type="Pfam" id="PF02518">
    <property type="entry name" value="HATPase_c"/>
    <property type="match status" value="1"/>
</dbReference>
<dbReference type="FunFam" id="3.30.565.10:FF:000023">
    <property type="entry name" value="PAS domain-containing sensor histidine kinase"/>
    <property type="match status" value="1"/>
</dbReference>
<sequence length="437" mass="49959">MKGHRIYKKKPDRFLNKKIICRDTSAQSYNQYKLLIDLSPMAIIVHDSKTILLANPAAVRLVGAKAFQKLEGLSISDFVHIDYHQLAQVRLDEIVETQRYVPPVEEKLIRLDGSTVDVEITTAYFPYENKDAFLAMIKDIGVQKKAIKYEQENIENMRILNETIEFDRIKTEFFANISHELRTPLNVLFSSVQLLDFYHRSEKIQSDEYDLSKQLKIMTQNCYRLLKLLNNLIDITKIDSGYIQLKLEYCNIISVVEDITMSVVELAEENNISLLFDTDVEEKYMACDSRKIERIILNLLSNAIKFTNAGGSIIVNIHDKGNSVVISIKDTGIGIPHDKLNIIFERFRQVDRLLTRQREGTGIGLSIVKSLVEMHGGTINVHSKYGKGSEFIIELPANIPTDTAGISDDKFANNMQDNIEQINIEFSDIETGYTKNR</sequence>
<protein>
    <recommendedName>
        <fullName evidence="3">histidine kinase</fullName>
        <ecNumber evidence="3">2.7.13.3</ecNumber>
    </recommendedName>
</protein>
<dbReference type="InterPro" id="IPR003594">
    <property type="entry name" value="HATPase_dom"/>
</dbReference>
<dbReference type="NCBIfam" id="TIGR00229">
    <property type="entry name" value="sensory_box"/>
    <property type="match status" value="1"/>
</dbReference>
<proteinExistence type="predicted"/>
<dbReference type="RefSeq" id="WP_054874079.1">
    <property type="nucleotide sequence ID" value="NZ_LKET01000021.1"/>
</dbReference>
<dbReference type="CDD" id="cd16922">
    <property type="entry name" value="HATPase_EvgS-ArcB-TorS-like"/>
    <property type="match status" value="1"/>
</dbReference>
<dbReference type="GO" id="GO:0005886">
    <property type="term" value="C:plasma membrane"/>
    <property type="evidence" value="ECO:0007669"/>
    <property type="project" value="UniProtKB-SubCell"/>
</dbReference>
<dbReference type="InterPro" id="IPR005467">
    <property type="entry name" value="His_kinase_dom"/>
</dbReference>
<reference evidence="13 14" key="1">
    <citation type="submission" date="2015-09" db="EMBL/GenBank/DDBJ databases">
        <title>Genome sequence of Oxobacter pfennigii DSM 3222.</title>
        <authorList>
            <person name="Poehlein A."/>
            <person name="Bengelsdorf F.R."/>
            <person name="Schiel-Bengelsdorf B."/>
            <person name="Duerre P."/>
            <person name="Daniel R."/>
        </authorList>
    </citation>
    <scope>NUCLEOTIDE SEQUENCE [LARGE SCALE GENOMIC DNA]</scope>
    <source>
        <strain evidence="13 14">DSM 3222</strain>
    </source>
</reference>
<evidence type="ECO:0000256" key="4">
    <source>
        <dbReference type="ARBA" id="ARBA00022475"/>
    </source>
</evidence>
<dbReference type="Gene3D" id="1.10.287.130">
    <property type="match status" value="1"/>
</dbReference>
<dbReference type="InterPro" id="IPR050736">
    <property type="entry name" value="Sensor_HK_Regulatory"/>
</dbReference>
<gene>
    <name evidence="13" type="primary">todS_1</name>
    <name evidence="13" type="ORF">OXPF_09860</name>
</gene>
<keyword evidence="8 13" id="KW-0418">Kinase</keyword>
<dbReference type="SUPFAM" id="SSF55785">
    <property type="entry name" value="PYP-like sensor domain (PAS domain)"/>
    <property type="match status" value="1"/>
</dbReference>
<evidence type="ECO:0000256" key="9">
    <source>
        <dbReference type="ARBA" id="ARBA00022840"/>
    </source>
</evidence>
<keyword evidence="6 13" id="KW-0808">Transferase</keyword>
<dbReference type="SMART" id="SM00388">
    <property type="entry name" value="HisKA"/>
    <property type="match status" value="1"/>
</dbReference>
<dbReference type="PANTHER" id="PTHR43711:SF26">
    <property type="entry name" value="SENSOR HISTIDINE KINASE RCSC"/>
    <property type="match status" value="1"/>
</dbReference>
<organism evidence="13 14">
    <name type="scientific">Oxobacter pfennigii</name>
    <dbReference type="NCBI Taxonomy" id="36849"/>
    <lineage>
        <taxon>Bacteria</taxon>
        <taxon>Bacillati</taxon>
        <taxon>Bacillota</taxon>
        <taxon>Clostridia</taxon>
        <taxon>Eubacteriales</taxon>
        <taxon>Clostridiaceae</taxon>
        <taxon>Oxobacter</taxon>
    </lineage>
</organism>
<dbReference type="InterPro" id="IPR036890">
    <property type="entry name" value="HATPase_C_sf"/>
</dbReference>
<dbReference type="SMART" id="SM00387">
    <property type="entry name" value="HATPase_c"/>
    <property type="match status" value="1"/>
</dbReference>
<dbReference type="CDD" id="cd00082">
    <property type="entry name" value="HisKA"/>
    <property type="match status" value="1"/>
</dbReference>
<dbReference type="SMART" id="SM00091">
    <property type="entry name" value="PAS"/>
    <property type="match status" value="1"/>
</dbReference>
<dbReference type="Gene3D" id="3.30.450.20">
    <property type="entry name" value="PAS domain"/>
    <property type="match status" value="1"/>
</dbReference>
<evidence type="ECO:0000313" key="14">
    <source>
        <dbReference type="Proteomes" id="UP000050326"/>
    </source>
</evidence>
<evidence type="ECO:0000256" key="10">
    <source>
        <dbReference type="ARBA" id="ARBA00023012"/>
    </source>
</evidence>
<dbReference type="InterPro" id="IPR004358">
    <property type="entry name" value="Sig_transdc_His_kin-like_C"/>
</dbReference>
<dbReference type="GO" id="GO:0005524">
    <property type="term" value="F:ATP binding"/>
    <property type="evidence" value="ECO:0007669"/>
    <property type="project" value="UniProtKB-KW"/>
</dbReference>
<dbReference type="AlphaFoldDB" id="A0A0N8NTT8"/>
<comment type="caution">
    <text evidence="13">The sequence shown here is derived from an EMBL/GenBank/DDBJ whole genome shotgun (WGS) entry which is preliminary data.</text>
</comment>
<keyword evidence="7" id="KW-0547">Nucleotide-binding</keyword>
<keyword evidence="11" id="KW-0472">Membrane</keyword>
<name>A0A0N8NTT8_9CLOT</name>
<comment type="subcellular location">
    <subcellularLocation>
        <location evidence="2">Cell membrane</location>
    </subcellularLocation>
</comment>
<evidence type="ECO:0000256" key="8">
    <source>
        <dbReference type="ARBA" id="ARBA00022777"/>
    </source>
</evidence>
<dbReference type="InterPro" id="IPR003661">
    <property type="entry name" value="HisK_dim/P_dom"/>
</dbReference>
<dbReference type="Proteomes" id="UP000050326">
    <property type="component" value="Unassembled WGS sequence"/>
</dbReference>
<dbReference type="InterPro" id="IPR000014">
    <property type="entry name" value="PAS"/>
</dbReference>
<evidence type="ECO:0000256" key="7">
    <source>
        <dbReference type="ARBA" id="ARBA00022741"/>
    </source>
</evidence>
<dbReference type="InterPro" id="IPR035965">
    <property type="entry name" value="PAS-like_dom_sf"/>
</dbReference>
<dbReference type="PRINTS" id="PR00344">
    <property type="entry name" value="BCTRLSENSOR"/>
</dbReference>
<evidence type="ECO:0000256" key="6">
    <source>
        <dbReference type="ARBA" id="ARBA00022679"/>
    </source>
</evidence>
<keyword evidence="5" id="KW-0597">Phosphoprotein</keyword>
<keyword evidence="4" id="KW-1003">Cell membrane</keyword>
<dbReference type="EC" id="2.7.13.3" evidence="3"/>
<keyword evidence="9" id="KW-0067">ATP-binding</keyword>
<evidence type="ECO:0000313" key="13">
    <source>
        <dbReference type="EMBL" id="KPU45752.1"/>
    </source>
</evidence>
<evidence type="ECO:0000256" key="1">
    <source>
        <dbReference type="ARBA" id="ARBA00000085"/>
    </source>
</evidence>
<evidence type="ECO:0000256" key="2">
    <source>
        <dbReference type="ARBA" id="ARBA00004236"/>
    </source>
</evidence>
<accession>A0A0N8NTT8</accession>
<dbReference type="STRING" id="36849.OXPF_09860"/>
<feature type="domain" description="Histidine kinase" evidence="12">
    <location>
        <begin position="176"/>
        <end position="399"/>
    </location>
</feature>
<dbReference type="OrthoDB" id="9813394at2"/>
<evidence type="ECO:0000256" key="3">
    <source>
        <dbReference type="ARBA" id="ARBA00012438"/>
    </source>
</evidence>
<dbReference type="Pfam" id="PF13426">
    <property type="entry name" value="PAS_9"/>
    <property type="match status" value="1"/>
</dbReference>
<evidence type="ECO:0000259" key="12">
    <source>
        <dbReference type="PROSITE" id="PS50109"/>
    </source>
</evidence>
<dbReference type="SUPFAM" id="SSF47384">
    <property type="entry name" value="Homodimeric domain of signal transducing histidine kinase"/>
    <property type="match status" value="1"/>
</dbReference>
<evidence type="ECO:0000256" key="5">
    <source>
        <dbReference type="ARBA" id="ARBA00022553"/>
    </source>
</evidence>
<dbReference type="CDD" id="cd00130">
    <property type="entry name" value="PAS"/>
    <property type="match status" value="1"/>
</dbReference>
<dbReference type="PROSITE" id="PS50109">
    <property type="entry name" value="HIS_KIN"/>
    <property type="match status" value="1"/>
</dbReference>
<comment type="catalytic activity">
    <reaction evidence="1">
        <text>ATP + protein L-histidine = ADP + protein N-phospho-L-histidine.</text>
        <dbReference type="EC" id="2.7.13.3"/>
    </reaction>
</comment>
<dbReference type="Gene3D" id="3.30.565.10">
    <property type="entry name" value="Histidine kinase-like ATPase, C-terminal domain"/>
    <property type="match status" value="1"/>
</dbReference>
<keyword evidence="14" id="KW-1185">Reference proteome</keyword>
<dbReference type="GO" id="GO:0000155">
    <property type="term" value="F:phosphorelay sensor kinase activity"/>
    <property type="evidence" value="ECO:0007669"/>
    <property type="project" value="InterPro"/>
</dbReference>
<dbReference type="SUPFAM" id="SSF55874">
    <property type="entry name" value="ATPase domain of HSP90 chaperone/DNA topoisomerase II/histidine kinase"/>
    <property type="match status" value="1"/>
</dbReference>
<dbReference type="PANTHER" id="PTHR43711">
    <property type="entry name" value="TWO-COMPONENT HISTIDINE KINASE"/>
    <property type="match status" value="1"/>
</dbReference>
<keyword evidence="10" id="KW-0902">Two-component regulatory system</keyword>